<organism evidence="1 2">
    <name type="scientific">Acaryochloris marina (strain MBIC 11017)</name>
    <dbReference type="NCBI Taxonomy" id="329726"/>
    <lineage>
        <taxon>Bacteria</taxon>
        <taxon>Bacillati</taxon>
        <taxon>Cyanobacteriota</taxon>
        <taxon>Cyanophyceae</taxon>
        <taxon>Acaryochloridales</taxon>
        <taxon>Acaryochloridaceae</taxon>
        <taxon>Acaryochloris</taxon>
    </lineage>
</organism>
<evidence type="ECO:0000313" key="1">
    <source>
        <dbReference type="EMBL" id="ABW30412.1"/>
    </source>
</evidence>
<protein>
    <submittedName>
        <fullName evidence="1">Uncharacterized protein</fullName>
    </submittedName>
</protein>
<dbReference type="EMBL" id="CP000828">
    <property type="protein sequence ID" value="ABW30412.1"/>
    <property type="molecule type" value="Genomic_DNA"/>
</dbReference>
<reference evidence="1 2" key="1">
    <citation type="journal article" date="2008" name="Proc. Natl. Acad. Sci. U.S.A.">
        <title>Niche adaptation and genome expansion in the chlorophyll d-producing cyanobacterium Acaryochloris marina.</title>
        <authorList>
            <person name="Swingley W.D."/>
            <person name="Chen M."/>
            <person name="Cheung P.C."/>
            <person name="Conrad A.L."/>
            <person name="Dejesa L.C."/>
            <person name="Hao J."/>
            <person name="Honchak B.M."/>
            <person name="Karbach L.E."/>
            <person name="Kurdoglu A."/>
            <person name="Lahiri S."/>
            <person name="Mastrian S.D."/>
            <person name="Miyashita H."/>
            <person name="Page L."/>
            <person name="Ramakrishna P."/>
            <person name="Satoh S."/>
            <person name="Sattley W.M."/>
            <person name="Shimada Y."/>
            <person name="Taylor H.L."/>
            <person name="Tomo T."/>
            <person name="Tsuchiya T."/>
            <person name="Wang Z.T."/>
            <person name="Raymond J."/>
            <person name="Mimuro M."/>
            <person name="Blankenship R.E."/>
            <person name="Touchman J.W."/>
        </authorList>
    </citation>
    <scope>NUCLEOTIDE SEQUENCE [LARGE SCALE GENOMIC DNA]</scope>
    <source>
        <strain evidence="2">MBIC 11017</strain>
    </source>
</reference>
<dbReference type="STRING" id="329726.AM1_5456"/>
<name>B0CCX0_ACAM1</name>
<keyword evidence="2" id="KW-1185">Reference proteome</keyword>
<gene>
    <name evidence="1" type="ordered locus">AM1_5456</name>
</gene>
<dbReference type="KEGG" id="amr:AM1_5456"/>
<proteinExistence type="predicted"/>
<evidence type="ECO:0000313" key="2">
    <source>
        <dbReference type="Proteomes" id="UP000000268"/>
    </source>
</evidence>
<dbReference type="HOGENOM" id="CLU_3338761_0_0_3"/>
<sequence length="37" mass="4035">MAHSTYSPATPIPESIESVCTRPLNPPFWGTLSLYLG</sequence>
<accession>B0CCX0</accession>
<dbReference type="AlphaFoldDB" id="B0CCX0"/>
<dbReference type="Proteomes" id="UP000000268">
    <property type="component" value="Chromosome"/>
</dbReference>